<evidence type="ECO:0000313" key="2">
    <source>
        <dbReference type="Proteomes" id="UP000315295"/>
    </source>
</evidence>
<protein>
    <submittedName>
        <fullName evidence="1">Uncharacterized protein</fullName>
    </submittedName>
</protein>
<gene>
    <name evidence="1" type="ORF">C1H46_034872</name>
</gene>
<accession>A0A540KZR3</accession>
<sequence length="100" mass="10808">MPKPQTECYSETQESYYLETNTARPGQSYGQAYGESPCSVTQTHGYLSGHAQNGSHHQASYGMACHGKTGKHKKTGNMCKTKCKTGYQSGSDSGSDCEID</sequence>
<keyword evidence="2" id="KW-1185">Reference proteome</keyword>
<name>A0A540KZR3_MALBA</name>
<evidence type="ECO:0000313" key="1">
    <source>
        <dbReference type="EMBL" id="TQD79569.1"/>
    </source>
</evidence>
<dbReference type="Proteomes" id="UP000315295">
    <property type="component" value="Unassembled WGS sequence"/>
</dbReference>
<comment type="caution">
    <text evidence="1">The sequence shown here is derived from an EMBL/GenBank/DDBJ whole genome shotgun (WGS) entry which is preliminary data.</text>
</comment>
<organism evidence="1 2">
    <name type="scientific">Malus baccata</name>
    <name type="common">Siberian crab apple</name>
    <name type="synonym">Pyrus baccata</name>
    <dbReference type="NCBI Taxonomy" id="106549"/>
    <lineage>
        <taxon>Eukaryota</taxon>
        <taxon>Viridiplantae</taxon>
        <taxon>Streptophyta</taxon>
        <taxon>Embryophyta</taxon>
        <taxon>Tracheophyta</taxon>
        <taxon>Spermatophyta</taxon>
        <taxon>Magnoliopsida</taxon>
        <taxon>eudicotyledons</taxon>
        <taxon>Gunneridae</taxon>
        <taxon>Pentapetalae</taxon>
        <taxon>rosids</taxon>
        <taxon>fabids</taxon>
        <taxon>Rosales</taxon>
        <taxon>Rosaceae</taxon>
        <taxon>Amygdaloideae</taxon>
        <taxon>Maleae</taxon>
        <taxon>Malus</taxon>
    </lineage>
</organism>
<reference evidence="1 2" key="1">
    <citation type="journal article" date="2019" name="G3 (Bethesda)">
        <title>Sequencing of a Wild Apple (Malus baccata) Genome Unravels the Differences Between Cultivated and Wild Apple Species Regarding Disease Resistance and Cold Tolerance.</title>
        <authorList>
            <person name="Chen X."/>
        </authorList>
    </citation>
    <scope>NUCLEOTIDE SEQUENCE [LARGE SCALE GENOMIC DNA]</scope>
    <source>
        <strain evidence="2">cv. Shandingzi</strain>
        <tissue evidence="1">Leaves</tissue>
    </source>
</reference>
<dbReference type="EMBL" id="VIEB01000851">
    <property type="protein sequence ID" value="TQD79569.1"/>
    <property type="molecule type" value="Genomic_DNA"/>
</dbReference>
<dbReference type="AlphaFoldDB" id="A0A540KZR3"/>
<proteinExistence type="predicted"/>